<dbReference type="EMBL" id="VUJU01013531">
    <property type="protein sequence ID" value="KAF0704551.1"/>
    <property type="molecule type" value="Genomic_DNA"/>
</dbReference>
<accession>A0A6G0VR32</accession>
<dbReference type="Proteomes" id="UP000478052">
    <property type="component" value="Unassembled WGS sequence"/>
</dbReference>
<gene>
    <name evidence="1" type="ORF">FWK35_00029906</name>
</gene>
<comment type="caution">
    <text evidence="1">The sequence shown here is derived from an EMBL/GenBank/DDBJ whole genome shotgun (WGS) entry which is preliminary data.</text>
</comment>
<keyword evidence="2" id="KW-1185">Reference proteome</keyword>
<feature type="non-terminal residue" evidence="1">
    <location>
        <position position="147"/>
    </location>
</feature>
<feature type="non-terminal residue" evidence="1">
    <location>
        <position position="1"/>
    </location>
</feature>
<organism evidence="1 2">
    <name type="scientific">Aphis craccivora</name>
    <name type="common">Cowpea aphid</name>
    <dbReference type="NCBI Taxonomy" id="307492"/>
    <lineage>
        <taxon>Eukaryota</taxon>
        <taxon>Metazoa</taxon>
        <taxon>Ecdysozoa</taxon>
        <taxon>Arthropoda</taxon>
        <taxon>Hexapoda</taxon>
        <taxon>Insecta</taxon>
        <taxon>Pterygota</taxon>
        <taxon>Neoptera</taxon>
        <taxon>Paraneoptera</taxon>
        <taxon>Hemiptera</taxon>
        <taxon>Sternorrhyncha</taxon>
        <taxon>Aphidomorpha</taxon>
        <taxon>Aphidoidea</taxon>
        <taxon>Aphididae</taxon>
        <taxon>Aphidini</taxon>
        <taxon>Aphis</taxon>
        <taxon>Aphis</taxon>
    </lineage>
</organism>
<name>A0A6G0VR32_APHCR</name>
<protein>
    <submittedName>
        <fullName evidence="1">Zinc finger BED domain-containing protein 1-like</fullName>
    </submittedName>
</protein>
<evidence type="ECO:0000313" key="1">
    <source>
        <dbReference type="EMBL" id="KAF0704551.1"/>
    </source>
</evidence>
<evidence type="ECO:0000313" key="2">
    <source>
        <dbReference type="Proteomes" id="UP000478052"/>
    </source>
</evidence>
<dbReference type="AlphaFoldDB" id="A0A6G0VR32"/>
<dbReference type="Gene3D" id="3.30.420.10">
    <property type="entry name" value="Ribonuclease H-like superfamily/Ribonuclease H"/>
    <property type="match status" value="1"/>
</dbReference>
<reference evidence="1 2" key="1">
    <citation type="submission" date="2019-08" db="EMBL/GenBank/DDBJ databases">
        <title>Whole genome of Aphis craccivora.</title>
        <authorList>
            <person name="Voronova N.V."/>
            <person name="Shulinski R.S."/>
            <person name="Bandarenka Y.V."/>
            <person name="Zhorov D.G."/>
            <person name="Warner D."/>
        </authorList>
    </citation>
    <scope>NUCLEOTIDE SEQUENCE [LARGE SCALE GENOMIC DNA]</scope>
    <source>
        <strain evidence="1">180601</strain>
        <tissue evidence="1">Whole Body</tissue>
    </source>
</reference>
<proteinExistence type="predicted"/>
<dbReference type="OrthoDB" id="6618089at2759"/>
<sequence>TLAEYLRHYVDKNLNNWDHLLPYVFFVYNSTVHTSTNFQPYALSMQVSYKLAREKLIEHKIKSKGRYDKNENLVDIHVKDLVLLKDNAYKNKLNSLWLGPYEVIVVIGDENIIMQRGRRGITVHKNNIIRSIIIKIGDDGWTTVLMK</sequence>
<dbReference type="GO" id="GO:0003676">
    <property type="term" value="F:nucleic acid binding"/>
    <property type="evidence" value="ECO:0007669"/>
    <property type="project" value="InterPro"/>
</dbReference>
<dbReference type="InterPro" id="IPR036397">
    <property type="entry name" value="RNaseH_sf"/>
</dbReference>